<comment type="caution">
    <text evidence="2">The sequence shown here is derived from an EMBL/GenBank/DDBJ whole genome shotgun (WGS) entry which is preliminary data.</text>
</comment>
<feature type="chain" id="PRO_5020912821" description="DUF1439 domain-containing protein" evidence="1">
    <location>
        <begin position="23"/>
        <end position="186"/>
    </location>
</feature>
<proteinExistence type="predicted"/>
<dbReference type="PROSITE" id="PS51257">
    <property type="entry name" value="PROKAR_LIPOPROTEIN"/>
    <property type="match status" value="1"/>
</dbReference>
<name>A0A4R2N6S4_9BURK</name>
<organism evidence="2 3">
    <name type="scientific">Simplicispira metamorpha</name>
    <dbReference type="NCBI Taxonomy" id="80881"/>
    <lineage>
        <taxon>Bacteria</taxon>
        <taxon>Pseudomonadati</taxon>
        <taxon>Pseudomonadota</taxon>
        <taxon>Betaproteobacteria</taxon>
        <taxon>Burkholderiales</taxon>
        <taxon>Comamonadaceae</taxon>
        <taxon>Simplicispira</taxon>
    </lineage>
</organism>
<keyword evidence="1" id="KW-0732">Signal</keyword>
<dbReference type="EMBL" id="SLXH01000017">
    <property type="protein sequence ID" value="TCP16613.1"/>
    <property type="molecule type" value="Genomic_DNA"/>
</dbReference>
<reference evidence="2 3" key="1">
    <citation type="submission" date="2019-03" db="EMBL/GenBank/DDBJ databases">
        <title>Genomic Encyclopedia of Type Strains, Phase IV (KMG-IV): sequencing the most valuable type-strain genomes for metagenomic binning, comparative biology and taxonomic classification.</title>
        <authorList>
            <person name="Goeker M."/>
        </authorList>
    </citation>
    <scope>NUCLEOTIDE SEQUENCE [LARGE SCALE GENOMIC DNA]</scope>
    <source>
        <strain evidence="2 3">DSM 1837</strain>
    </source>
</reference>
<gene>
    <name evidence="2" type="ORF">EV674_11779</name>
</gene>
<accession>A0A4R2N6S4</accession>
<evidence type="ECO:0000256" key="1">
    <source>
        <dbReference type="SAM" id="SignalP"/>
    </source>
</evidence>
<dbReference type="Gene3D" id="3.15.10.40">
    <property type="entry name" value="Uncharacterised protein PF07273, DUF1439"/>
    <property type="match status" value="1"/>
</dbReference>
<evidence type="ECO:0008006" key="4">
    <source>
        <dbReference type="Google" id="ProtNLM"/>
    </source>
</evidence>
<protein>
    <recommendedName>
        <fullName evidence="4">DUF1439 domain-containing protein</fullName>
    </recommendedName>
</protein>
<evidence type="ECO:0000313" key="2">
    <source>
        <dbReference type="EMBL" id="TCP16613.1"/>
    </source>
</evidence>
<dbReference type="AlphaFoldDB" id="A0A4R2N6S4"/>
<sequence>MQRRFLLIAGAAAVAGALGACASAPSHTVLPLAQLQQALAQRFPRTHTLGGALVQLQWQAPQLQALPERNRLRAQLAVQVSGPLLRRSVDGTLALDFALRYEASDATLRATDVRLGTLDFPGLPPATAALVNTAAGPLAAQWLGEVVLYTLRPQDQARLAARGLQPGAITVTAQGLEVQWLRPGTP</sequence>
<dbReference type="Proteomes" id="UP000295182">
    <property type="component" value="Unassembled WGS sequence"/>
</dbReference>
<feature type="signal peptide" evidence="1">
    <location>
        <begin position="1"/>
        <end position="22"/>
    </location>
</feature>
<evidence type="ECO:0000313" key="3">
    <source>
        <dbReference type="Proteomes" id="UP000295182"/>
    </source>
</evidence>
<keyword evidence="3" id="KW-1185">Reference proteome</keyword>
<dbReference type="RefSeq" id="WP_241524934.1">
    <property type="nucleotide sequence ID" value="NZ_QXNC01000014.1"/>
</dbReference>